<dbReference type="InterPro" id="IPR000743">
    <property type="entry name" value="Glyco_hydro_28"/>
</dbReference>
<keyword evidence="5 9" id="KW-0378">Hydrolase</keyword>
<feature type="active site" evidence="8">
    <location>
        <position position="242"/>
    </location>
</feature>
<gene>
    <name evidence="11" type="ORF">MTR67_008815</name>
</gene>
<evidence type="ECO:0000256" key="10">
    <source>
        <dbReference type="SAM" id="SignalP"/>
    </source>
</evidence>
<accession>A0AAF0TJR6</accession>
<keyword evidence="12" id="KW-1185">Reference proteome</keyword>
<evidence type="ECO:0000256" key="1">
    <source>
        <dbReference type="ARBA" id="ARBA00004191"/>
    </source>
</evidence>
<evidence type="ECO:0000256" key="7">
    <source>
        <dbReference type="ARBA" id="ARBA00023316"/>
    </source>
</evidence>
<evidence type="ECO:0000256" key="5">
    <source>
        <dbReference type="ARBA" id="ARBA00022801"/>
    </source>
</evidence>
<feature type="signal peptide" evidence="10">
    <location>
        <begin position="1"/>
        <end position="29"/>
    </location>
</feature>
<comment type="similarity">
    <text evidence="2 9">Belongs to the glycosyl hydrolase 28 family.</text>
</comment>
<dbReference type="SUPFAM" id="SSF51126">
    <property type="entry name" value="Pectin lyase-like"/>
    <property type="match status" value="1"/>
</dbReference>
<keyword evidence="10" id="KW-0732">Signal</keyword>
<dbReference type="AlphaFoldDB" id="A0AAF0TJR6"/>
<evidence type="ECO:0000313" key="11">
    <source>
        <dbReference type="EMBL" id="WMV15430.1"/>
    </source>
</evidence>
<evidence type="ECO:0000256" key="4">
    <source>
        <dbReference type="ARBA" id="ARBA00022525"/>
    </source>
</evidence>
<keyword evidence="6 9" id="KW-0326">Glycosidase</keyword>
<dbReference type="FunFam" id="2.160.20.10:FF:000004">
    <property type="entry name" value="Pectin lyase-like superfamily protein"/>
    <property type="match status" value="1"/>
</dbReference>
<organism evidence="11 12">
    <name type="scientific">Solanum verrucosum</name>
    <dbReference type="NCBI Taxonomy" id="315347"/>
    <lineage>
        <taxon>Eukaryota</taxon>
        <taxon>Viridiplantae</taxon>
        <taxon>Streptophyta</taxon>
        <taxon>Embryophyta</taxon>
        <taxon>Tracheophyta</taxon>
        <taxon>Spermatophyta</taxon>
        <taxon>Magnoliopsida</taxon>
        <taxon>eudicotyledons</taxon>
        <taxon>Gunneridae</taxon>
        <taxon>Pentapetalae</taxon>
        <taxon>asterids</taxon>
        <taxon>lamiids</taxon>
        <taxon>Solanales</taxon>
        <taxon>Solanaceae</taxon>
        <taxon>Solanoideae</taxon>
        <taxon>Solaneae</taxon>
        <taxon>Solanum</taxon>
    </lineage>
</organism>
<evidence type="ECO:0000313" key="12">
    <source>
        <dbReference type="Proteomes" id="UP001234989"/>
    </source>
</evidence>
<evidence type="ECO:0000256" key="2">
    <source>
        <dbReference type="ARBA" id="ARBA00008834"/>
    </source>
</evidence>
<proteinExistence type="inferred from homology"/>
<dbReference type="SMART" id="SM00710">
    <property type="entry name" value="PbH1"/>
    <property type="match status" value="5"/>
</dbReference>
<evidence type="ECO:0000256" key="3">
    <source>
        <dbReference type="ARBA" id="ARBA00022512"/>
    </source>
</evidence>
<evidence type="ECO:0000256" key="8">
    <source>
        <dbReference type="PROSITE-ProRule" id="PRU10052"/>
    </source>
</evidence>
<protein>
    <recommendedName>
        <fullName evidence="13">Polygalacturonase</fullName>
    </recommendedName>
</protein>
<name>A0AAF0TJR6_SOLVR</name>
<reference evidence="11" key="1">
    <citation type="submission" date="2023-08" db="EMBL/GenBank/DDBJ databases">
        <title>A de novo genome assembly of Solanum verrucosum Schlechtendal, a Mexican diploid species geographically isolated from the other diploid A-genome species in potato relatives.</title>
        <authorList>
            <person name="Hosaka K."/>
        </authorList>
    </citation>
    <scope>NUCLEOTIDE SEQUENCE</scope>
    <source>
        <tissue evidence="11">Young leaves</tissue>
    </source>
</reference>
<sequence>MTSSHFFFHSLSLFVIFLIIINKVSQVHAIGSVFNVQDFGASPDGKTDSSQAFLKTWNQTCQNNGGGTILIPTGTFLLNTLTFNGPCKGPIFFNINGLLKAPLGKCKDDYWILFQHIDGLTINGEGSLDGQGPSAWSLNNANGPNPPSSIKFNGMSNALIQGITSINSKFFHFQINKSKGVHFQNLSITAPDESPNTDGIHIGDSNDIIINRVNISTGDDCVSIGPGTSNVHISEVNCGPGHGISIGSLGKYQNEGDVNGVIVTNCNIGKTQNGLRIKSWAPSPPSKVFNVTFDNINMNYVENPIIIDQHYCPHSSCKNEGDSQVQISDVKFINIKGTSASKEGVVLDCSKSVPCQGIELRGLELTLNGQQTTTATCSNANMNFFGPQTPSECT</sequence>
<dbReference type="Gene3D" id="2.160.20.10">
    <property type="entry name" value="Single-stranded right-handed beta-helix, Pectin lyase-like"/>
    <property type="match status" value="1"/>
</dbReference>
<dbReference type="Proteomes" id="UP001234989">
    <property type="component" value="Chromosome 2"/>
</dbReference>
<dbReference type="Pfam" id="PF00295">
    <property type="entry name" value="Glyco_hydro_28"/>
    <property type="match status" value="1"/>
</dbReference>
<evidence type="ECO:0000256" key="6">
    <source>
        <dbReference type="ARBA" id="ARBA00023295"/>
    </source>
</evidence>
<dbReference type="InterPro" id="IPR011050">
    <property type="entry name" value="Pectin_lyase_fold/virulence"/>
</dbReference>
<evidence type="ECO:0008006" key="13">
    <source>
        <dbReference type="Google" id="ProtNLM"/>
    </source>
</evidence>
<dbReference type="PANTHER" id="PTHR31375">
    <property type="match status" value="1"/>
</dbReference>
<dbReference type="GO" id="GO:0005975">
    <property type="term" value="P:carbohydrate metabolic process"/>
    <property type="evidence" value="ECO:0007669"/>
    <property type="project" value="InterPro"/>
</dbReference>
<keyword evidence="3" id="KW-0134">Cell wall</keyword>
<dbReference type="PROSITE" id="PS00502">
    <property type="entry name" value="POLYGALACTURONASE"/>
    <property type="match status" value="1"/>
</dbReference>
<dbReference type="InterPro" id="IPR006626">
    <property type="entry name" value="PbH1"/>
</dbReference>
<dbReference type="InterPro" id="IPR012334">
    <property type="entry name" value="Pectin_lyas_fold"/>
</dbReference>
<keyword evidence="4" id="KW-0964">Secreted</keyword>
<dbReference type="EMBL" id="CP133613">
    <property type="protein sequence ID" value="WMV15430.1"/>
    <property type="molecule type" value="Genomic_DNA"/>
</dbReference>
<dbReference type="GO" id="GO:0004650">
    <property type="term" value="F:polygalacturonase activity"/>
    <property type="evidence" value="ECO:0007669"/>
    <property type="project" value="InterPro"/>
</dbReference>
<comment type="subcellular location">
    <subcellularLocation>
        <location evidence="1">Secreted</location>
        <location evidence="1">Cell wall</location>
    </subcellularLocation>
</comment>
<feature type="chain" id="PRO_5041927488" description="Polygalacturonase" evidence="10">
    <location>
        <begin position="30"/>
        <end position="394"/>
    </location>
</feature>
<dbReference type="GO" id="GO:0071555">
    <property type="term" value="P:cell wall organization"/>
    <property type="evidence" value="ECO:0007669"/>
    <property type="project" value="UniProtKB-KW"/>
</dbReference>
<evidence type="ECO:0000256" key="9">
    <source>
        <dbReference type="RuleBase" id="RU361169"/>
    </source>
</evidence>
<keyword evidence="7" id="KW-0961">Cell wall biogenesis/degradation</keyword>